<evidence type="ECO:0000259" key="10">
    <source>
        <dbReference type="Pfam" id="PF00696"/>
    </source>
</evidence>
<dbReference type="Pfam" id="PF00696">
    <property type="entry name" value="AA_kinase"/>
    <property type="match status" value="1"/>
</dbReference>
<evidence type="ECO:0000256" key="9">
    <source>
        <dbReference type="HAMAP-Rule" id="MF_00082"/>
    </source>
</evidence>
<evidence type="ECO:0000256" key="5">
    <source>
        <dbReference type="ARBA" id="ARBA00022741"/>
    </source>
</evidence>
<evidence type="ECO:0000256" key="4">
    <source>
        <dbReference type="ARBA" id="ARBA00022679"/>
    </source>
</evidence>
<reference evidence="11" key="1">
    <citation type="journal article" date="2020" name="Appl. Environ. Microbiol.">
        <title>Medium-Chain Fatty Acid Synthesis by 'Candidatus Weimeria bifida' gen. nov., sp. nov., and 'Candidatus Pseudoramibacter fermentans' sp. nov.</title>
        <authorList>
            <person name="Scarborough M.J."/>
            <person name="Myers K.S."/>
            <person name="Donohue T.J."/>
            <person name="Noguera D.R."/>
        </authorList>
    </citation>
    <scope>NUCLEOTIDE SEQUENCE</scope>
    <source>
        <strain evidence="11">EUB1.1</strain>
    </source>
</reference>
<evidence type="ECO:0000256" key="1">
    <source>
        <dbReference type="ARBA" id="ARBA00004828"/>
    </source>
</evidence>
<protein>
    <recommendedName>
        <fullName evidence="9">Acetylglutamate kinase</fullName>
        <ecNumber evidence="9">2.7.2.8</ecNumber>
    </recommendedName>
    <alternativeName>
        <fullName evidence="9">N-acetyl-L-glutamate 5-phosphotransferase</fullName>
    </alternativeName>
    <alternativeName>
        <fullName evidence="9">NAG kinase</fullName>
        <shortName evidence="9">NAGK</shortName>
    </alternativeName>
</protein>
<dbReference type="Proteomes" id="UP000473648">
    <property type="component" value="Unassembled WGS sequence"/>
</dbReference>
<dbReference type="PRINTS" id="PR00474">
    <property type="entry name" value="GLU5KINASE"/>
</dbReference>
<keyword evidence="4 9" id="KW-0808">Transferase</keyword>
<gene>
    <name evidence="9 11" type="primary">argB</name>
    <name evidence="11" type="ORF">FRC53_05420</name>
</gene>
<dbReference type="EC" id="2.7.2.8" evidence="9"/>
<feature type="binding site" evidence="9">
    <location>
        <position position="89"/>
    </location>
    <ligand>
        <name>substrate</name>
    </ligand>
</feature>
<evidence type="ECO:0000313" key="12">
    <source>
        <dbReference type="Proteomes" id="UP000473648"/>
    </source>
</evidence>
<dbReference type="InterPro" id="IPR004662">
    <property type="entry name" value="AcgluKinase_fam"/>
</dbReference>
<dbReference type="InterPro" id="IPR001057">
    <property type="entry name" value="Glu/AcGlu_kinase"/>
</dbReference>
<feature type="binding site" evidence="9">
    <location>
        <position position="184"/>
    </location>
    <ligand>
        <name>substrate</name>
    </ligand>
</feature>
<comment type="function">
    <text evidence="9">Catalyzes the ATP-dependent phosphorylation of N-acetyl-L-glutamate.</text>
</comment>
<sequence length="290" mass="31874">MTDMDIYIEKANTLVEALPYIKQFRKKVVVIKYGGSFMDDQGIKHSMMDDIALMKLVGIRPILVHGGGKDISNMLKRLDIQSSFIDGLRVTDKETVGIAEMVLCGKINKEIVQLLENRGISAVGISGKDSALLRVHKKEYKDKDLGFVGEVDKVNVKFLQDLIKNDYIPVIAPIGCDDKRETYNINADHVACAVAKAVNAEKLIYLTDTDGVYMDPKDPNSIIRRLNISGVEELIEQGIISGGMIPKVENAVDAIRSGVRSAHILDGTIEHSLLLELFTAAGCGTMIKEA</sequence>
<evidence type="ECO:0000256" key="2">
    <source>
        <dbReference type="ARBA" id="ARBA00022571"/>
    </source>
</evidence>
<evidence type="ECO:0000256" key="3">
    <source>
        <dbReference type="ARBA" id="ARBA00022605"/>
    </source>
</evidence>
<organism evidence="11 12">
    <name type="scientific">Candidatus Pseudoramibacter fermentans</name>
    <dbReference type="NCBI Taxonomy" id="2594427"/>
    <lineage>
        <taxon>Bacteria</taxon>
        <taxon>Bacillati</taxon>
        <taxon>Bacillota</taxon>
        <taxon>Clostridia</taxon>
        <taxon>Eubacteriales</taxon>
        <taxon>Eubacteriaceae</taxon>
        <taxon>Pseudoramibacter</taxon>
    </lineage>
</organism>
<dbReference type="EMBL" id="VOGB01000004">
    <property type="protein sequence ID" value="MQM72857.1"/>
    <property type="molecule type" value="Genomic_DNA"/>
</dbReference>
<dbReference type="Gene3D" id="3.40.1160.10">
    <property type="entry name" value="Acetylglutamate kinase-like"/>
    <property type="match status" value="1"/>
</dbReference>
<keyword evidence="5 9" id="KW-0547">Nucleotide-binding</keyword>
<dbReference type="GO" id="GO:0003991">
    <property type="term" value="F:acetylglutamate kinase activity"/>
    <property type="evidence" value="ECO:0007669"/>
    <property type="project" value="UniProtKB-UniRule"/>
</dbReference>
<evidence type="ECO:0000256" key="6">
    <source>
        <dbReference type="ARBA" id="ARBA00022777"/>
    </source>
</evidence>
<dbReference type="GO" id="GO:0042450">
    <property type="term" value="P:L-arginine biosynthetic process via ornithine"/>
    <property type="evidence" value="ECO:0007669"/>
    <property type="project" value="UniProtKB-UniRule"/>
</dbReference>
<dbReference type="NCBIfam" id="TIGR00761">
    <property type="entry name" value="argB"/>
    <property type="match status" value="1"/>
</dbReference>
<comment type="caution">
    <text evidence="11">The sequence shown here is derived from an EMBL/GenBank/DDBJ whole genome shotgun (WGS) entry which is preliminary data.</text>
</comment>
<dbReference type="PANTHER" id="PTHR23342">
    <property type="entry name" value="N-ACETYLGLUTAMATE SYNTHASE"/>
    <property type="match status" value="1"/>
</dbReference>
<keyword evidence="3 9" id="KW-0028">Amino-acid biosynthesis</keyword>
<evidence type="ECO:0000313" key="11">
    <source>
        <dbReference type="EMBL" id="MQM72857.1"/>
    </source>
</evidence>
<evidence type="ECO:0000256" key="8">
    <source>
        <dbReference type="ARBA" id="ARBA00048141"/>
    </source>
</evidence>
<evidence type="ECO:0000256" key="7">
    <source>
        <dbReference type="ARBA" id="ARBA00022840"/>
    </source>
</evidence>
<dbReference type="HAMAP" id="MF_00082">
    <property type="entry name" value="ArgB"/>
    <property type="match status" value="1"/>
</dbReference>
<feature type="domain" description="Aspartate/glutamate/uridylate kinase" evidence="10">
    <location>
        <begin position="27"/>
        <end position="266"/>
    </location>
</feature>
<dbReference type="FunFam" id="3.40.1160.10:FF:000004">
    <property type="entry name" value="Acetylglutamate kinase"/>
    <property type="match status" value="1"/>
</dbReference>
<keyword evidence="12" id="KW-1185">Reference proteome</keyword>
<proteinExistence type="inferred from homology"/>
<feature type="site" description="Transition state stabilizer" evidence="9">
    <location>
        <position position="247"/>
    </location>
</feature>
<dbReference type="PANTHER" id="PTHR23342:SF0">
    <property type="entry name" value="N-ACETYLGLUTAMATE SYNTHASE, MITOCHONDRIAL"/>
    <property type="match status" value="1"/>
</dbReference>
<keyword evidence="2 9" id="KW-0055">Arginine biosynthesis</keyword>
<comment type="pathway">
    <text evidence="1 9">Amino-acid biosynthesis; L-arginine biosynthesis; N(2)-acetyl-L-ornithine from L-glutamate: step 2/4.</text>
</comment>
<dbReference type="InterPro" id="IPR001048">
    <property type="entry name" value="Asp/Glu/Uridylate_kinase"/>
</dbReference>
<dbReference type="InterPro" id="IPR036393">
    <property type="entry name" value="AceGlu_kinase-like_sf"/>
</dbReference>
<keyword evidence="7 9" id="KW-0067">ATP-binding</keyword>
<dbReference type="AlphaFoldDB" id="A0A6L5GRK7"/>
<dbReference type="InterPro" id="IPR041727">
    <property type="entry name" value="NAGK-C"/>
</dbReference>
<keyword evidence="6 9" id="KW-0418">Kinase</keyword>
<keyword evidence="9" id="KW-0963">Cytoplasm</keyword>
<dbReference type="SUPFAM" id="SSF53633">
    <property type="entry name" value="Carbamate kinase-like"/>
    <property type="match status" value="1"/>
</dbReference>
<name>A0A6L5GRK7_9FIRM</name>
<dbReference type="GO" id="GO:0005737">
    <property type="term" value="C:cytoplasm"/>
    <property type="evidence" value="ECO:0007669"/>
    <property type="project" value="UniProtKB-SubCell"/>
</dbReference>
<feature type="binding site" evidence="9">
    <location>
        <begin position="67"/>
        <end position="68"/>
    </location>
    <ligand>
        <name>substrate</name>
    </ligand>
</feature>
<dbReference type="CDD" id="cd04250">
    <property type="entry name" value="AAK_NAGK-C"/>
    <property type="match status" value="1"/>
</dbReference>
<dbReference type="InterPro" id="IPR037528">
    <property type="entry name" value="ArgB"/>
</dbReference>
<comment type="subcellular location">
    <subcellularLocation>
        <location evidence="9">Cytoplasm</location>
    </subcellularLocation>
</comment>
<dbReference type="PIRSF" id="PIRSF000728">
    <property type="entry name" value="NAGK"/>
    <property type="match status" value="1"/>
</dbReference>
<comment type="catalytic activity">
    <reaction evidence="8 9">
        <text>N-acetyl-L-glutamate + ATP = N-acetyl-L-glutamyl 5-phosphate + ADP</text>
        <dbReference type="Rhea" id="RHEA:14629"/>
        <dbReference type="ChEBI" id="CHEBI:30616"/>
        <dbReference type="ChEBI" id="CHEBI:44337"/>
        <dbReference type="ChEBI" id="CHEBI:57936"/>
        <dbReference type="ChEBI" id="CHEBI:456216"/>
        <dbReference type="EC" id="2.7.2.8"/>
    </reaction>
</comment>
<accession>A0A6L5GRK7</accession>
<dbReference type="UniPathway" id="UPA00068">
    <property type="reaction ID" value="UER00107"/>
</dbReference>
<dbReference type="GO" id="GO:0005524">
    <property type="term" value="F:ATP binding"/>
    <property type="evidence" value="ECO:0007669"/>
    <property type="project" value="UniProtKB-UniRule"/>
</dbReference>
<comment type="similarity">
    <text evidence="9">Belongs to the acetylglutamate kinase family. ArgB subfamily.</text>
</comment>
<feature type="site" description="Transition state stabilizer" evidence="9">
    <location>
        <position position="32"/>
    </location>
</feature>